<protein>
    <submittedName>
        <fullName evidence="1">Capsular polysaccharide biosynthesis protein</fullName>
    </submittedName>
</protein>
<proteinExistence type="predicted"/>
<dbReference type="CDD" id="cd16440">
    <property type="entry name" value="beta_Kdo_transferase_KpsC_1"/>
    <property type="match status" value="1"/>
</dbReference>
<dbReference type="GO" id="GO:0015774">
    <property type="term" value="P:polysaccharide transport"/>
    <property type="evidence" value="ECO:0007669"/>
    <property type="project" value="InterPro"/>
</dbReference>
<reference evidence="1 2" key="1">
    <citation type="submission" date="2018-10" db="EMBL/GenBank/DDBJ databases">
        <title>Horizontal transference of carbapenem resistance between Klebsiella pneumoniae and Kluyvera ascorbata during abdominal infection: a case report.</title>
        <authorList>
            <person name="Raro O.H.F."/>
            <person name="Lima-Morales D."/>
            <person name="Barth A.L."/>
            <person name="Paim T.G.S."/>
            <person name="Mott M.P."/>
            <person name="Riche C.V.W."/>
            <person name="Teixeira U.F."/>
            <person name="Waechter F."/>
            <person name="Dias C.A.G."/>
        </authorList>
    </citation>
    <scope>NUCLEOTIDE SEQUENCE [LARGE SCALE GENOMIC DNA]</scope>
    <source>
        <strain evidence="1 2">OT2</strain>
    </source>
</reference>
<gene>
    <name evidence="1" type="ORF">EB837_13100</name>
</gene>
<organism evidence="1 2">
    <name type="scientific">Kluyvera ascorbata</name>
    <dbReference type="NCBI Taxonomy" id="51288"/>
    <lineage>
        <taxon>Bacteria</taxon>
        <taxon>Pseudomonadati</taxon>
        <taxon>Pseudomonadota</taxon>
        <taxon>Gammaproteobacteria</taxon>
        <taxon>Enterobacterales</taxon>
        <taxon>Enterobacteriaceae</taxon>
        <taxon>Kluyvera</taxon>
    </lineage>
</organism>
<dbReference type="OrthoDB" id="543755at2"/>
<dbReference type="InterPro" id="IPR007833">
    <property type="entry name" value="Capsule_polysaccharide_synth"/>
</dbReference>
<dbReference type="AlphaFoldDB" id="A0A3N2S149"/>
<evidence type="ECO:0000313" key="2">
    <source>
        <dbReference type="Proteomes" id="UP000268051"/>
    </source>
</evidence>
<dbReference type="CDD" id="cd16439">
    <property type="entry name" value="beta_Kdo_transferase_KpsC_2"/>
    <property type="match status" value="1"/>
</dbReference>
<name>A0A3N2S149_9ENTR</name>
<dbReference type="Proteomes" id="UP000268051">
    <property type="component" value="Unassembled WGS sequence"/>
</dbReference>
<dbReference type="Pfam" id="PF05159">
    <property type="entry name" value="Capsule_synth"/>
    <property type="match status" value="3"/>
</dbReference>
<comment type="caution">
    <text evidence="1">The sequence shown here is derived from an EMBL/GenBank/DDBJ whole genome shotgun (WGS) entry which is preliminary data.</text>
</comment>
<accession>A0A3N2S149</accession>
<dbReference type="RefSeq" id="WP_123651522.1">
    <property type="nucleotide sequence ID" value="NZ_RHFN01000012.1"/>
</dbReference>
<dbReference type="GO" id="GO:0000271">
    <property type="term" value="P:polysaccharide biosynthetic process"/>
    <property type="evidence" value="ECO:0007669"/>
    <property type="project" value="InterPro"/>
</dbReference>
<dbReference type="EMBL" id="RHFN01000012">
    <property type="protein sequence ID" value="ROU13413.1"/>
    <property type="molecule type" value="Genomic_DNA"/>
</dbReference>
<evidence type="ECO:0000313" key="1">
    <source>
        <dbReference type="EMBL" id="ROU13413.1"/>
    </source>
</evidence>
<sequence>MIGVYSGGIWKIPHLNQFLGHPCRKLSINSAVPGDISAIAVWGMKENTVKPAAKARAADRPLLRLEDGFIRSLGLGVNGHPPLSIVVDDLGIYYDASRPSRLEKLIKQECAENTFATQAQSAIDLIVSGDLSKYNHALPYITVEHEKPIVLVIDQTYGDVSITLGGASPRSFSEMLTAAREENPDAEIWVKTHPDVLSGKKQGHFTSHFNDPRIRLFAQDVSPQSLLRHAHRVYTVTSQYGIEALMAGKSVTCFGLPWYAGWGLTDDRHPQAKSLAAERRGHATLQQLMGAALLRYPRYLNPNTGELGTLFDVLHALQRQRQHMISRSGHLWAPGLTLWKSAIMKTFLKAPGNKVSFNKKSPTATACVVWGVNGEAKFKQEADTQNLPLWRMEDGFLRSSGLGSDLHMPLSLVLDKTGIYYDASRPSDLETLLSHSMLHTDERDRALALQQMLVSSKLSKYNLGQRWQRPPAAEGKRLLLVPGQVENDTSIATGTLSIQSNLALLRTVRERNPAAFIVYKPHPDVMAGNRPGHIDADDMAKLADCVALDADIIDCISACDELRTMTSLSGFEALMHGKTVYCYGLPFYAGWGLTHDEHHCPRRKCKLTLADLIYQTLVVYPTYIHPQDKCVMGVEEAAAWLMEQTRPETIGRKKAGRITRWWRKGINLYRVKFN</sequence>